<accession>A0A9Q3SYL7</accession>
<keyword evidence="1" id="KW-0812">Transmembrane</keyword>
<dbReference type="EMBL" id="JAHBFI010000013">
    <property type="protein sequence ID" value="MBZ5962568.1"/>
    <property type="molecule type" value="Genomic_DNA"/>
</dbReference>
<protein>
    <submittedName>
        <fullName evidence="2">Uncharacterized protein</fullName>
    </submittedName>
</protein>
<keyword evidence="1" id="KW-1133">Transmembrane helix</keyword>
<feature type="transmembrane region" description="Helical" evidence="1">
    <location>
        <begin position="144"/>
        <end position="171"/>
    </location>
</feature>
<gene>
    <name evidence="2" type="ORF">KIJ12_05315</name>
</gene>
<proteinExistence type="predicted"/>
<dbReference type="RefSeq" id="WP_224144141.1">
    <property type="nucleotide sequence ID" value="NZ_CBCPIF010000001.1"/>
</dbReference>
<organism evidence="2 3">
    <name type="scientific">Leuconostoc gasicomitatum</name>
    <dbReference type="NCBI Taxonomy" id="115778"/>
    <lineage>
        <taxon>Bacteria</taxon>
        <taxon>Bacillati</taxon>
        <taxon>Bacillota</taxon>
        <taxon>Bacilli</taxon>
        <taxon>Lactobacillales</taxon>
        <taxon>Lactobacillaceae</taxon>
        <taxon>Leuconostoc</taxon>
        <taxon>Leuconostoc gelidum group</taxon>
    </lineage>
</organism>
<feature type="transmembrane region" description="Helical" evidence="1">
    <location>
        <begin position="88"/>
        <end position="109"/>
    </location>
</feature>
<comment type="caution">
    <text evidence="2">The sequence shown here is derived from an EMBL/GenBank/DDBJ whole genome shotgun (WGS) entry which is preliminary data.</text>
</comment>
<feature type="transmembrane region" description="Helical" evidence="1">
    <location>
        <begin position="115"/>
        <end position="132"/>
    </location>
</feature>
<feature type="transmembrane region" description="Helical" evidence="1">
    <location>
        <begin position="183"/>
        <end position="200"/>
    </location>
</feature>
<feature type="transmembrane region" description="Helical" evidence="1">
    <location>
        <begin position="38"/>
        <end position="61"/>
    </location>
</feature>
<reference evidence="2" key="1">
    <citation type="submission" date="2021-05" db="EMBL/GenBank/DDBJ databases">
        <title>Pangenome of Leuconostoc gelidum warrants species status for Leuconostoc gelidum subsp. gasicomitatum.</title>
        <authorList>
            <person name="Johansson P."/>
            <person name="Sade E."/>
            <person name="Hultman J."/>
            <person name="Auvinen P."/>
            <person name="Bjorkroth J."/>
        </authorList>
    </citation>
    <scope>NUCLEOTIDE SEQUENCE</scope>
    <source>
        <strain evidence="2">A.21.4</strain>
    </source>
</reference>
<evidence type="ECO:0000313" key="2">
    <source>
        <dbReference type="EMBL" id="MBZ5962568.1"/>
    </source>
</evidence>
<dbReference type="AlphaFoldDB" id="A0A9Q3SYL7"/>
<dbReference type="Proteomes" id="UP000752647">
    <property type="component" value="Unassembled WGS sequence"/>
</dbReference>
<evidence type="ECO:0000256" key="1">
    <source>
        <dbReference type="SAM" id="Phobius"/>
    </source>
</evidence>
<evidence type="ECO:0000313" key="3">
    <source>
        <dbReference type="Proteomes" id="UP000752647"/>
    </source>
</evidence>
<feature type="transmembrane region" description="Helical" evidence="1">
    <location>
        <begin position="7"/>
        <end position="26"/>
    </location>
</feature>
<sequence>MVQITKYQVVICFILSALFVVGQQLTHETPIYLMNQSTITYVQQITLLVSQLTPFILIVGWEERMQTGQGLNYFVRHKNRLQVMIKSYLHSTIIVIVTTFAIILSQIFLTKQTGIDYRWLGVICFYVMWHLLQRIVESYVSSVSGLAMMVGMIGFGLFVKTPILLPILFLFGRFSELNTCKTIIMLMIITGLYAGLGYIYRKKQVI</sequence>
<keyword evidence="1" id="KW-0472">Membrane</keyword>
<name>A0A9Q3SYL7_9LACO</name>